<evidence type="ECO:0000313" key="1">
    <source>
        <dbReference type="EMBL" id="MBB1124669.1"/>
    </source>
</evidence>
<gene>
    <name evidence="1" type="ORF">HUK38_00300</name>
</gene>
<dbReference type="Proteomes" id="UP000548632">
    <property type="component" value="Unassembled WGS sequence"/>
</dbReference>
<dbReference type="EMBL" id="JABVCQ010000001">
    <property type="protein sequence ID" value="MBB1124669.1"/>
    <property type="molecule type" value="Genomic_DNA"/>
</dbReference>
<dbReference type="InterPro" id="IPR012434">
    <property type="entry name" value="DUF1631"/>
</dbReference>
<organism evidence="1 2">
    <name type="scientific">Thiospirillum jenense</name>
    <dbReference type="NCBI Taxonomy" id="1653858"/>
    <lineage>
        <taxon>Bacteria</taxon>
        <taxon>Pseudomonadati</taxon>
        <taxon>Pseudomonadota</taxon>
        <taxon>Gammaproteobacteria</taxon>
        <taxon>Chromatiales</taxon>
        <taxon>Chromatiaceae</taxon>
        <taxon>Thiospirillum</taxon>
    </lineage>
</organism>
<comment type="caution">
    <text evidence="1">The sequence shown here is derived from an EMBL/GenBank/DDBJ whole genome shotgun (WGS) entry which is preliminary data.</text>
</comment>
<dbReference type="AlphaFoldDB" id="A0A839HCA2"/>
<name>A0A839HCA2_9GAMM</name>
<protein>
    <submittedName>
        <fullName evidence="1">DUF1631 family protein</fullName>
    </submittedName>
</protein>
<keyword evidence="2" id="KW-1185">Reference proteome</keyword>
<dbReference type="Pfam" id="PF07793">
    <property type="entry name" value="DUF1631"/>
    <property type="match status" value="1"/>
</dbReference>
<accession>A0A839HCA2</accession>
<proteinExistence type="predicted"/>
<dbReference type="RefSeq" id="WP_182581775.1">
    <property type="nucleotide sequence ID" value="NZ_JABVCQ010000001.1"/>
</dbReference>
<sequence>MPKPSQRDPELLKRYTQVMQQYGNCVATFCQPSFAQVFERVEPTLLTIAVHIGDAPAIPRVTTLVATLNGQRAAMLARIDAELTNKLAQFCIRARLTPPPAEITATAPPSVTEPVTSDPAPLAAEEMLATENLIITANAGCFPELYALSQRLAMINHGRKLKDADIPGGPRQLVGSFQLALAPLALDAGVKIILYALLQKYVTNHAAVLYAELNNLLRNTGILQRTHPINLRHRRSGKTAPLPAITPASANHDLFASILELVTVRRGAVAAAAPPTSHLLTALSAATPLDVRLRALLLGVTPPPAGAATETDLSTRVEMETVAVRRSTSRFSLDTAHAVVDSVGTWFEDMLATPLLPAVVKAQLSCLHTLYLTLALRDQTLLTNHRHPARQLLSDLIEAGSLWVDESNLTHGIFPTVQKIVDRLLQTAEADVALFDHLGSKLRRQMTEQRRPSERLEPRAAQLVRGHLPSRHAQQRASQVLHLLTAHHALPDVIRQFLDSTWQDLLTYILLRQDEGPDSAAWHEAVATATQLVELFDPQLSPSELQQRIQALPRLRQRIFNGITRLGSHNHAVFTTANALLGNPRALRERVRQYQSAAANRVMPAAVVSPDAFDATQLQQGLKELPPTELLTLDAPAPPPLTNGATASSTVNTVHQSNQTFAVQAMIEQLRETPLGTWFEIDWPNEAGDRQRLRLTWISPLTTACTFVNQSGNQAALRNLGELAQAILSGRGRVLTEDSSTTTWHGDDD</sequence>
<evidence type="ECO:0000313" key="2">
    <source>
        <dbReference type="Proteomes" id="UP000548632"/>
    </source>
</evidence>
<reference evidence="1 2" key="1">
    <citation type="journal article" date="2020" name="Arch. Microbiol.">
        <title>The genome sequence of the giant phototrophic gammaproteobacterium Thiospirillum jenense gives insight into its physiological properties and phylogenetic relationships.</title>
        <authorList>
            <person name="Imhoff J.F."/>
            <person name="Meyer T.E."/>
            <person name="Kyndt J.A."/>
        </authorList>
    </citation>
    <scope>NUCLEOTIDE SEQUENCE [LARGE SCALE GENOMIC DNA]</scope>
    <source>
        <strain evidence="1 2">DSM 216</strain>
    </source>
</reference>